<organism evidence="1 2">
    <name type="scientific">Handroanthus impetiginosus</name>
    <dbReference type="NCBI Taxonomy" id="429701"/>
    <lineage>
        <taxon>Eukaryota</taxon>
        <taxon>Viridiplantae</taxon>
        <taxon>Streptophyta</taxon>
        <taxon>Embryophyta</taxon>
        <taxon>Tracheophyta</taxon>
        <taxon>Spermatophyta</taxon>
        <taxon>Magnoliopsida</taxon>
        <taxon>eudicotyledons</taxon>
        <taxon>Gunneridae</taxon>
        <taxon>Pentapetalae</taxon>
        <taxon>asterids</taxon>
        <taxon>lamiids</taxon>
        <taxon>Lamiales</taxon>
        <taxon>Bignoniaceae</taxon>
        <taxon>Crescentiina</taxon>
        <taxon>Tabebuia alliance</taxon>
        <taxon>Handroanthus</taxon>
    </lineage>
</organism>
<dbReference type="OrthoDB" id="1734798at2759"/>
<comment type="caution">
    <text evidence="1">The sequence shown here is derived from an EMBL/GenBank/DDBJ whole genome shotgun (WGS) entry which is preliminary data.</text>
</comment>
<keyword evidence="2" id="KW-1185">Reference proteome</keyword>
<reference evidence="2" key="1">
    <citation type="journal article" date="2018" name="Gigascience">
        <title>Genome assembly of the Pink Ipe (Handroanthus impetiginosus, Bignoniaceae), a highly valued, ecologically keystone Neotropical timber forest tree.</title>
        <authorList>
            <person name="Silva-Junior O.B."/>
            <person name="Grattapaglia D."/>
            <person name="Novaes E."/>
            <person name="Collevatti R.G."/>
        </authorList>
    </citation>
    <scope>NUCLEOTIDE SEQUENCE [LARGE SCALE GENOMIC DNA]</scope>
    <source>
        <strain evidence="2">cv. UFG-1</strain>
    </source>
</reference>
<name>A0A2G9HRZ1_9LAMI</name>
<evidence type="ECO:0000313" key="1">
    <source>
        <dbReference type="EMBL" id="PIN20298.1"/>
    </source>
</evidence>
<gene>
    <name evidence="1" type="ORF">CDL12_07014</name>
</gene>
<evidence type="ECO:0000313" key="2">
    <source>
        <dbReference type="Proteomes" id="UP000231279"/>
    </source>
</evidence>
<sequence length="56" mass="6431">MSCCQGEIPLEFKDRQFSLKCVKAQQLTRYLGLKYCIGAGRKSGDKLKQTLNTRYI</sequence>
<protein>
    <submittedName>
        <fullName evidence="1">Uncharacterized protein</fullName>
    </submittedName>
</protein>
<dbReference type="AlphaFoldDB" id="A0A2G9HRZ1"/>
<dbReference type="Proteomes" id="UP000231279">
    <property type="component" value="Unassembled WGS sequence"/>
</dbReference>
<dbReference type="EMBL" id="NKXS01001143">
    <property type="protein sequence ID" value="PIN20298.1"/>
    <property type="molecule type" value="Genomic_DNA"/>
</dbReference>
<accession>A0A2G9HRZ1</accession>
<proteinExistence type="predicted"/>